<dbReference type="EnsemblPlants" id="OB05G25690.1">
    <property type="protein sequence ID" value="OB05G25690.1"/>
    <property type="gene ID" value="OB05G25690"/>
</dbReference>
<organism evidence="2">
    <name type="scientific">Oryza brachyantha</name>
    <name type="common">malo sina</name>
    <dbReference type="NCBI Taxonomy" id="4533"/>
    <lineage>
        <taxon>Eukaryota</taxon>
        <taxon>Viridiplantae</taxon>
        <taxon>Streptophyta</taxon>
        <taxon>Embryophyta</taxon>
        <taxon>Tracheophyta</taxon>
        <taxon>Spermatophyta</taxon>
        <taxon>Magnoliopsida</taxon>
        <taxon>Liliopsida</taxon>
        <taxon>Poales</taxon>
        <taxon>Poaceae</taxon>
        <taxon>BOP clade</taxon>
        <taxon>Oryzoideae</taxon>
        <taxon>Oryzeae</taxon>
        <taxon>Oryzinae</taxon>
        <taxon>Oryza</taxon>
    </lineage>
</organism>
<reference evidence="2" key="1">
    <citation type="journal article" date="2013" name="Nat. Commun.">
        <title>Whole-genome sequencing of Oryza brachyantha reveals mechanisms underlying Oryza genome evolution.</title>
        <authorList>
            <person name="Chen J."/>
            <person name="Huang Q."/>
            <person name="Gao D."/>
            <person name="Wang J."/>
            <person name="Lang Y."/>
            <person name="Liu T."/>
            <person name="Li B."/>
            <person name="Bai Z."/>
            <person name="Luis Goicoechea J."/>
            <person name="Liang C."/>
            <person name="Chen C."/>
            <person name="Zhang W."/>
            <person name="Sun S."/>
            <person name="Liao Y."/>
            <person name="Zhang X."/>
            <person name="Yang L."/>
            <person name="Song C."/>
            <person name="Wang M."/>
            <person name="Shi J."/>
            <person name="Liu G."/>
            <person name="Liu J."/>
            <person name="Zhou H."/>
            <person name="Zhou W."/>
            <person name="Yu Q."/>
            <person name="An N."/>
            <person name="Chen Y."/>
            <person name="Cai Q."/>
            <person name="Wang B."/>
            <person name="Liu B."/>
            <person name="Min J."/>
            <person name="Huang Y."/>
            <person name="Wu H."/>
            <person name="Li Z."/>
            <person name="Zhang Y."/>
            <person name="Yin Y."/>
            <person name="Song W."/>
            <person name="Jiang J."/>
            <person name="Jackson S.A."/>
            <person name="Wing R.A."/>
            <person name="Wang J."/>
            <person name="Chen M."/>
        </authorList>
    </citation>
    <scope>NUCLEOTIDE SEQUENCE [LARGE SCALE GENOMIC DNA]</scope>
    <source>
        <strain evidence="2">cv. IRGC 101232</strain>
    </source>
</reference>
<proteinExistence type="predicted"/>
<reference evidence="2" key="2">
    <citation type="submission" date="2013-04" db="UniProtKB">
        <authorList>
            <consortium name="EnsemblPlants"/>
        </authorList>
    </citation>
    <scope>IDENTIFICATION</scope>
</reference>
<accession>J3M7J5</accession>
<dbReference type="Proteomes" id="UP000006038">
    <property type="component" value="Chromosome 5"/>
</dbReference>
<feature type="region of interest" description="Disordered" evidence="1">
    <location>
        <begin position="1"/>
        <end position="28"/>
    </location>
</feature>
<feature type="compositionally biased region" description="Polar residues" evidence="1">
    <location>
        <begin position="1"/>
        <end position="10"/>
    </location>
</feature>
<sequence>APPAVTLSTTAPAPDPIPPSPPPRSPSHPCRRLLLLLRLVRVTAPPRRRSTVRRRRCSGPGRTVLGGPIRRRRVLGPVRASIHLHLALLSSSVPPFVFPFFHSMASAVVRS</sequence>
<feature type="compositionally biased region" description="Pro residues" evidence="1">
    <location>
        <begin position="13"/>
        <end position="26"/>
    </location>
</feature>
<evidence type="ECO:0000313" key="3">
    <source>
        <dbReference type="Proteomes" id="UP000006038"/>
    </source>
</evidence>
<evidence type="ECO:0000313" key="2">
    <source>
        <dbReference type="EnsemblPlants" id="OB05G25690.1"/>
    </source>
</evidence>
<evidence type="ECO:0000256" key="1">
    <source>
        <dbReference type="SAM" id="MobiDB-lite"/>
    </source>
</evidence>
<dbReference type="HOGENOM" id="CLU_2164888_0_0_1"/>
<dbReference type="AlphaFoldDB" id="J3M7J5"/>
<name>J3M7J5_ORYBR</name>
<keyword evidence="3" id="KW-1185">Reference proteome</keyword>
<protein>
    <submittedName>
        <fullName evidence="2">Uncharacterized protein</fullName>
    </submittedName>
</protein>
<dbReference type="Gramene" id="OB05G25690.1">
    <property type="protein sequence ID" value="OB05G25690.1"/>
    <property type="gene ID" value="OB05G25690"/>
</dbReference>